<dbReference type="AlphaFoldDB" id="A0A9K3D6Q9"/>
<protein>
    <submittedName>
        <fullName evidence="1">Uncharacterized protein</fullName>
    </submittedName>
</protein>
<gene>
    <name evidence="1" type="ORF">KIPB_012857</name>
</gene>
<name>A0A9K3D6Q9_9EUKA</name>
<dbReference type="Proteomes" id="UP000265618">
    <property type="component" value="Unassembled WGS sequence"/>
</dbReference>
<organism evidence="1 2">
    <name type="scientific">Kipferlia bialata</name>
    <dbReference type="NCBI Taxonomy" id="797122"/>
    <lineage>
        <taxon>Eukaryota</taxon>
        <taxon>Metamonada</taxon>
        <taxon>Carpediemonas-like organisms</taxon>
        <taxon>Kipferlia</taxon>
    </lineage>
</organism>
<accession>A0A9K3D6Q9</accession>
<keyword evidence="2" id="KW-1185">Reference proteome</keyword>
<feature type="non-terminal residue" evidence="1">
    <location>
        <position position="1"/>
    </location>
</feature>
<reference evidence="1 2" key="1">
    <citation type="journal article" date="2018" name="PLoS ONE">
        <title>The draft genome of Kipferlia bialata reveals reductive genome evolution in fornicate parasites.</title>
        <authorList>
            <person name="Tanifuji G."/>
            <person name="Takabayashi S."/>
            <person name="Kume K."/>
            <person name="Takagi M."/>
            <person name="Nakayama T."/>
            <person name="Kamikawa R."/>
            <person name="Inagaki Y."/>
            <person name="Hashimoto T."/>
        </authorList>
    </citation>
    <scope>NUCLEOTIDE SEQUENCE [LARGE SCALE GENOMIC DNA]</scope>
    <source>
        <strain evidence="1">NY0173</strain>
    </source>
</reference>
<feature type="non-terminal residue" evidence="1">
    <location>
        <position position="396"/>
    </location>
</feature>
<dbReference type="EMBL" id="BDIP01005849">
    <property type="protein sequence ID" value="GIQ90168.1"/>
    <property type="molecule type" value="Genomic_DNA"/>
</dbReference>
<proteinExistence type="predicted"/>
<comment type="caution">
    <text evidence="1">The sequence shown here is derived from an EMBL/GenBank/DDBJ whole genome shotgun (WGS) entry which is preliminary data.</text>
</comment>
<evidence type="ECO:0000313" key="2">
    <source>
        <dbReference type="Proteomes" id="UP000265618"/>
    </source>
</evidence>
<evidence type="ECO:0000313" key="1">
    <source>
        <dbReference type="EMBL" id="GIQ90168.1"/>
    </source>
</evidence>
<sequence length="396" mass="40171">VSSLTLRQTSLVSDTDLVLQPGSGVVSLTSGATLYGDVVGDSVQGGEVVLSGDTVSADEIRIKSNDGEIHLDSVTRSTSEIAVGYCSLVSSGLECISLLELSPASGVTKLSGVNGSPQLVIGSTSLEEAVLSSTSGFTLEAPSLTLNSLTEPISISSDLSVRSDMVFSAGYYDVTGNTIACTRDIALESGTSVVSMPSGHLLEVGNILIDSSVTTISAPSKLRLKATQTGGSVEVDSATTFVGGSLSMYRGAVESSTNSISLDSFIFSGSDMTLELDTSLVIQPRDGYGIILNSDAVSVPDGTLTAGTLVGQDSVTVGTVSLVSGGLESTGADSSVSLVPSSGRVEILSSSSDNIPRLVVGNSTLTGAGVTSSGDIFIQGIGFSSNKMWSSSEQIQ</sequence>